<evidence type="ECO:0000313" key="2">
    <source>
        <dbReference type="EMBL" id="PMD51969.1"/>
    </source>
</evidence>
<feature type="compositionally biased region" description="Basic and acidic residues" evidence="1">
    <location>
        <begin position="131"/>
        <end position="147"/>
    </location>
</feature>
<name>A0A2J6SMH3_9HELO</name>
<feature type="compositionally biased region" description="Polar residues" evidence="1">
    <location>
        <begin position="38"/>
        <end position="61"/>
    </location>
</feature>
<dbReference type="EMBL" id="KZ613912">
    <property type="protein sequence ID" value="PMD51969.1"/>
    <property type="molecule type" value="Genomic_DNA"/>
</dbReference>
<organism evidence="2 3">
    <name type="scientific">Hyaloscypha bicolor E</name>
    <dbReference type="NCBI Taxonomy" id="1095630"/>
    <lineage>
        <taxon>Eukaryota</taxon>
        <taxon>Fungi</taxon>
        <taxon>Dikarya</taxon>
        <taxon>Ascomycota</taxon>
        <taxon>Pezizomycotina</taxon>
        <taxon>Leotiomycetes</taxon>
        <taxon>Helotiales</taxon>
        <taxon>Hyaloscyphaceae</taxon>
        <taxon>Hyaloscypha</taxon>
        <taxon>Hyaloscypha bicolor</taxon>
    </lineage>
</organism>
<dbReference type="Gene3D" id="4.10.830.40">
    <property type="match status" value="1"/>
</dbReference>
<sequence length="253" mass="27891">MTRSKAPNEGGDEPHFPNLTKVLEVSPTTPNYVLPNKASGSASTASPKLASAGSSRSTPVTTKALPSDAEATPKDWVKFGSKLRNELAQSDFEQDDDATPKIRNLWDTDSDPDPDHDHEDREEAPTGPAKRGSEFRNPYLDHDREDGSTEPSNPGNRPHDKFETISVHTAKCDQCGGRNKKVVQRCKNCNLQFCRECLEKNHDGQHFANVEALDWTPKPMIRSKRTNEETKKKKAAVTKAAASKAPKHVPPLS</sequence>
<dbReference type="InParanoid" id="A0A2J6SMH3"/>
<dbReference type="Proteomes" id="UP000235371">
    <property type="component" value="Unassembled WGS sequence"/>
</dbReference>
<feature type="region of interest" description="Disordered" evidence="1">
    <location>
        <begin position="87"/>
        <end position="162"/>
    </location>
</feature>
<feature type="region of interest" description="Disordered" evidence="1">
    <location>
        <begin position="27"/>
        <end position="75"/>
    </location>
</feature>
<feature type="region of interest" description="Disordered" evidence="1">
    <location>
        <begin position="226"/>
        <end position="253"/>
    </location>
</feature>
<protein>
    <submittedName>
        <fullName evidence="2">Uncharacterized protein</fullName>
    </submittedName>
</protein>
<keyword evidence="3" id="KW-1185">Reference proteome</keyword>
<dbReference type="OrthoDB" id="4755622at2759"/>
<feature type="compositionally biased region" description="Basic and acidic residues" evidence="1">
    <location>
        <begin position="113"/>
        <end position="124"/>
    </location>
</feature>
<reference evidence="2 3" key="1">
    <citation type="submission" date="2016-04" db="EMBL/GenBank/DDBJ databases">
        <title>A degradative enzymes factory behind the ericoid mycorrhizal symbiosis.</title>
        <authorList>
            <consortium name="DOE Joint Genome Institute"/>
            <person name="Martino E."/>
            <person name="Morin E."/>
            <person name="Grelet G."/>
            <person name="Kuo A."/>
            <person name="Kohler A."/>
            <person name="Daghino S."/>
            <person name="Barry K."/>
            <person name="Choi C."/>
            <person name="Cichocki N."/>
            <person name="Clum A."/>
            <person name="Copeland A."/>
            <person name="Hainaut M."/>
            <person name="Haridas S."/>
            <person name="Labutti K."/>
            <person name="Lindquist E."/>
            <person name="Lipzen A."/>
            <person name="Khouja H.-R."/>
            <person name="Murat C."/>
            <person name="Ohm R."/>
            <person name="Olson A."/>
            <person name="Spatafora J."/>
            <person name="Veneault-Fourrey C."/>
            <person name="Henrissat B."/>
            <person name="Grigoriev I."/>
            <person name="Martin F."/>
            <person name="Perotto S."/>
        </authorList>
    </citation>
    <scope>NUCLEOTIDE SEQUENCE [LARGE SCALE GENOMIC DNA]</scope>
    <source>
        <strain evidence="2 3">E</strain>
    </source>
</reference>
<evidence type="ECO:0000256" key="1">
    <source>
        <dbReference type="SAM" id="MobiDB-lite"/>
    </source>
</evidence>
<evidence type="ECO:0000313" key="3">
    <source>
        <dbReference type="Proteomes" id="UP000235371"/>
    </source>
</evidence>
<dbReference type="RefSeq" id="XP_024728873.1">
    <property type="nucleotide sequence ID" value="XM_024871331.1"/>
</dbReference>
<gene>
    <name evidence="2" type="ORF">K444DRAFT_248705</name>
</gene>
<accession>A0A2J6SMH3</accession>
<dbReference type="GeneID" id="36579413"/>
<proteinExistence type="predicted"/>
<dbReference type="AlphaFoldDB" id="A0A2J6SMH3"/>